<dbReference type="AlphaFoldDB" id="A0AAN8W9D5"/>
<organism evidence="1 2">
    <name type="scientific">Halocaridina rubra</name>
    <name type="common">Hawaiian red shrimp</name>
    <dbReference type="NCBI Taxonomy" id="373956"/>
    <lineage>
        <taxon>Eukaryota</taxon>
        <taxon>Metazoa</taxon>
        <taxon>Ecdysozoa</taxon>
        <taxon>Arthropoda</taxon>
        <taxon>Crustacea</taxon>
        <taxon>Multicrustacea</taxon>
        <taxon>Malacostraca</taxon>
        <taxon>Eumalacostraca</taxon>
        <taxon>Eucarida</taxon>
        <taxon>Decapoda</taxon>
        <taxon>Pleocyemata</taxon>
        <taxon>Caridea</taxon>
        <taxon>Atyoidea</taxon>
        <taxon>Atyidae</taxon>
        <taxon>Halocaridina</taxon>
    </lineage>
</organism>
<proteinExistence type="predicted"/>
<dbReference type="Proteomes" id="UP001381693">
    <property type="component" value="Unassembled WGS sequence"/>
</dbReference>
<protein>
    <recommendedName>
        <fullName evidence="3">UPAR/Ly6 domain-containing protein</fullName>
    </recommendedName>
</protein>
<evidence type="ECO:0000313" key="2">
    <source>
        <dbReference type="Proteomes" id="UP001381693"/>
    </source>
</evidence>
<evidence type="ECO:0008006" key="3">
    <source>
        <dbReference type="Google" id="ProtNLM"/>
    </source>
</evidence>
<feature type="non-terminal residue" evidence="1">
    <location>
        <position position="1"/>
    </location>
</feature>
<accession>A0AAN8W9D5</accession>
<gene>
    <name evidence="1" type="ORF">SK128_010138</name>
</gene>
<comment type="caution">
    <text evidence="1">The sequence shown here is derived from an EMBL/GenBank/DDBJ whole genome shotgun (WGS) entry which is preliminary data.</text>
</comment>
<reference evidence="1 2" key="1">
    <citation type="submission" date="2023-11" db="EMBL/GenBank/DDBJ databases">
        <title>Halocaridina rubra genome assembly.</title>
        <authorList>
            <person name="Smith C."/>
        </authorList>
    </citation>
    <scope>NUCLEOTIDE SEQUENCE [LARGE SCALE GENOMIC DNA]</scope>
    <source>
        <strain evidence="1">EP-1</strain>
        <tissue evidence="1">Whole</tissue>
    </source>
</reference>
<name>A0AAN8W9D5_HALRR</name>
<evidence type="ECO:0000313" key="1">
    <source>
        <dbReference type="EMBL" id="KAK7014802.1"/>
    </source>
</evidence>
<sequence>ISLYESFRFAISDALRCLSCSYTSGDDDACIQNPSQVPYNVSECFGSDGECCTITRQEFTERPGIVVSFARVCMKTKCPKDEFQKVEDPISRVYLTFCDEPLCNVGLGDKPLSNGNGKDNFICCIKGSGSEHTSRISLATTLSVLLILAKLI</sequence>
<dbReference type="EMBL" id="JAXCGZ010023247">
    <property type="protein sequence ID" value="KAK7014802.1"/>
    <property type="molecule type" value="Genomic_DNA"/>
</dbReference>
<keyword evidence="2" id="KW-1185">Reference proteome</keyword>